<gene>
    <name evidence="3" type="ORF">H8K33_00600</name>
</gene>
<evidence type="ECO:0000313" key="4">
    <source>
        <dbReference type="Proteomes" id="UP000643610"/>
    </source>
</evidence>
<reference evidence="3 4" key="1">
    <citation type="submission" date="2020-08" db="EMBL/GenBank/DDBJ databases">
        <title>Novel species isolated from subtropical streams in China.</title>
        <authorList>
            <person name="Lu H."/>
        </authorList>
    </citation>
    <scope>NUCLEOTIDE SEQUENCE [LARGE SCALE GENOMIC DNA]</scope>
    <source>
        <strain evidence="3 4">KCTC 52442</strain>
    </source>
</reference>
<protein>
    <submittedName>
        <fullName evidence="3">Sugar transporter</fullName>
    </submittedName>
</protein>
<evidence type="ECO:0000256" key="1">
    <source>
        <dbReference type="SAM" id="SignalP"/>
    </source>
</evidence>
<dbReference type="Proteomes" id="UP000643610">
    <property type="component" value="Unassembled WGS sequence"/>
</dbReference>
<sequence>MRYLLSTLLLALVCANSSFAQSSLLSPVDWSAKIVSLKGTPTVQITAKLQAGWHIFSQYQSNAGPTATSIQFVNSAAYQLLGKTSEPVSITYYEKLFKTDVKYFENEVQFQQKIRWTKKPTQIKAKIEFMACRDKECLPPDEIELDISPNV</sequence>
<proteinExistence type="predicted"/>
<evidence type="ECO:0000259" key="2">
    <source>
        <dbReference type="Pfam" id="PF11412"/>
    </source>
</evidence>
<feature type="chain" id="PRO_5046657161" evidence="1">
    <location>
        <begin position="21"/>
        <end position="151"/>
    </location>
</feature>
<dbReference type="PANTHER" id="PTHR32234:SF0">
    <property type="entry name" value="THIOL:DISULFIDE INTERCHANGE PROTEIN DSBD"/>
    <property type="match status" value="1"/>
</dbReference>
<dbReference type="EMBL" id="JACOFU010000001">
    <property type="protein sequence ID" value="MBC3830000.1"/>
    <property type="molecule type" value="Genomic_DNA"/>
</dbReference>
<organism evidence="3 4">
    <name type="scientific">Undibacterium amnicola</name>
    <dbReference type="NCBI Taxonomy" id="1834038"/>
    <lineage>
        <taxon>Bacteria</taxon>
        <taxon>Pseudomonadati</taxon>
        <taxon>Pseudomonadota</taxon>
        <taxon>Betaproteobacteria</taxon>
        <taxon>Burkholderiales</taxon>
        <taxon>Oxalobacteraceae</taxon>
        <taxon>Undibacterium</taxon>
    </lineage>
</organism>
<dbReference type="Pfam" id="PF11412">
    <property type="entry name" value="DsbD_N"/>
    <property type="match status" value="1"/>
</dbReference>
<name>A0ABR6XKQ0_9BURK</name>
<comment type="caution">
    <text evidence="3">The sequence shown here is derived from an EMBL/GenBank/DDBJ whole genome shotgun (WGS) entry which is preliminary data.</text>
</comment>
<feature type="domain" description="Thiol:disulfide interchange protein DsbD N-terminal" evidence="2">
    <location>
        <begin position="36"/>
        <end position="143"/>
    </location>
</feature>
<accession>A0ABR6XKQ0</accession>
<dbReference type="Gene3D" id="2.60.40.1250">
    <property type="entry name" value="Thiol:disulfide interchange protein DsbD, N-terminal domain"/>
    <property type="match status" value="1"/>
</dbReference>
<dbReference type="RefSeq" id="WP_186889052.1">
    <property type="nucleotide sequence ID" value="NZ_JACOFU010000001.1"/>
</dbReference>
<dbReference type="PANTHER" id="PTHR32234">
    <property type="entry name" value="THIOL:DISULFIDE INTERCHANGE PROTEIN DSBD"/>
    <property type="match status" value="1"/>
</dbReference>
<dbReference type="InterPro" id="IPR028250">
    <property type="entry name" value="DsbDN"/>
</dbReference>
<dbReference type="InterPro" id="IPR036929">
    <property type="entry name" value="DsbDN_sf"/>
</dbReference>
<keyword evidence="1" id="KW-0732">Signal</keyword>
<evidence type="ECO:0000313" key="3">
    <source>
        <dbReference type="EMBL" id="MBC3830000.1"/>
    </source>
</evidence>
<feature type="signal peptide" evidence="1">
    <location>
        <begin position="1"/>
        <end position="20"/>
    </location>
</feature>
<keyword evidence="4" id="KW-1185">Reference proteome</keyword>
<keyword evidence="3" id="KW-0813">Transport</keyword>
<keyword evidence="3" id="KW-0762">Sugar transport</keyword>